<proteinExistence type="predicted"/>
<dbReference type="InterPro" id="IPR011013">
    <property type="entry name" value="Gal_mutarotase_sf_dom"/>
</dbReference>
<dbReference type="Proteomes" id="UP000079169">
    <property type="component" value="Unplaced"/>
</dbReference>
<sequence length="146" mass="16686">IHRRLLRDDGKGVDEPLDEKDRNTPQRKYIIHRRLLRDDGKGVDEPLDEKGVDGKGLTVRVVDEPLDEKGVDGKGLTVRGKHWLTVGDRATQSALDKALSLEFLYQPWLFFVRVDPATTFPQWQNKVKLQYSGMNKMLPEGIHVLS</sequence>
<dbReference type="KEGG" id="dci:103521363"/>
<evidence type="ECO:0000313" key="2">
    <source>
        <dbReference type="Proteomes" id="UP000079169"/>
    </source>
</evidence>
<reference evidence="3" key="1">
    <citation type="submission" date="2025-08" db="UniProtKB">
        <authorList>
            <consortium name="RefSeq"/>
        </authorList>
    </citation>
    <scope>IDENTIFICATION</scope>
</reference>
<dbReference type="GeneID" id="103521363"/>
<dbReference type="InterPro" id="IPR050843">
    <property type="entry name" value="Glycosyl_Hydrlase_38"/>
</dbReference>
<dbReference type="GO" id="GO:0005975">
    <property type="term" value="P:carbohydrate metabolic process"/>
    <property type="evidence" value="ECO:0007669"/>
    <property type="project" value="InterPro"/>
</dbReference>
<dbReference type="RefSeq" id="XP_017304279.1">
    <property type="nucleotide sequence ID" value="XM_017448790.1"/>
</dbReference>
<dbReference type="PANTHER" id="PTHR11607">
    <property type="entry name" value="ALPHA-MANNOSIDASE"/>
    <property type="match status" value="1"/>
</dbReference>
<dbReference type="STRING" id="121845.A0A1S4EQ38"/>
<dbReference type="GO" id="GO:0005764">
    <property type="term" value="C:lysosome"/>
    <property type="evidence" value="ECO:0007669"/>
    <property type="project" value="TreeGrafter"/>
</dbReference>
<feature type="non-terminal residue" evidence="3">
    <location>
        <position position="1"/>
    </location>
</feature>
<dbReference type="PaxDb" id="121845-A0A1S4EQ38"/>
<dbReference type="AlphaFoldDB" id="A0A1S4EQ38"/>
<keyword evidence="2" id="KW-1185">Reference proteome</keyword>
<evidence type="ECO:0000313" key="3">
    <source>
        <dbReference type="RefSeq" id="XP_017304279.1"/>
    </source>
</evidence>
<name>A0A1S4EQ38_DIACI</name>
<dbReference type="Gene3D" id="2.70.98.30">
    <property type="entry name" value="Golgi alpha-mannosidase II, domain 4"/>
    <property type="match status" value="1"/>
</dbReference>
<dbReference type="SUPFAM" id="SSF74650">
    <property type="entry name" value="Galactose mutarotase-like"/>
    <property type="match status" value="1"/>
</dbReference>
<dbReference type="GO" id="GO:0004559">
    <property type="term" value="F:alpha-mannosidase activity"/>
    <property type="evidence" value="ECO:0007669"/>
    <property type="project" value="TreeGrafter"/>
</dbReference>
<accession>A0A1S4EQ38</accession>
<gene>
    <name evidence="3" type="primary">LOC103521363</name>
</gene>
<organism evidence="2 3">
    <name type="scientific">Diaphorina citri</name>
    <name type="common">Asian citrus psyllid</name>
    <dbReference type="NCBI Taxonomy" id="121845"/>
    <lineage>
        <taxon>Eukaryota</taxon>
        <taxon>Metazoa</taxon>
        <taxon>Ecdysozoa</taxon>
        <taxon>Arthropoda</taxon>
        <taxon>Hexapoda</taxon>
        <taxon>Insecta</taxon>
        <taxon>Pterygota</taxon>
        <taxon>Neoptera</taxon>
        <taxon>Paraneoptera</taxon>
        <taxon>Hemiptera</taxon>
        <taxon>Sternorrhyncha</taxon>
        <taxon>Psylloidea</taxon>
        <taxon>Psyllidae</taxon>
        <taxon>Diaphorininae</taxon>
        <taxon>Diaphorina</taxon>
    </lineage>
</organism>
<dbReference type="GO" id="GO:0030246">
    <property type="term" value="F:carbohydrate binding"/>
    <property type="evidence" value="ECO:0007669"/>
    <property type="project" value="InterPro"/>
</dbReference>
<protein>
    <submittedName>
        <fullName evidence="3">Uncharacterized protein LOC103521363</fullName>
    </submittedName>
</protein>
<evidence type="ECO:0000256" key="1">
    <source>
        <dbReference type="SAM" id="MobiDB-lite"/>
    </source>
</evidence>
<dbReference type="PANTHER" id="PTHR11607:SF3">
    <property type="entry name" value="LYSOSOMAL ALPHA-MANNOSIDASE"/>
    <property type="match status" value="1"/>
</dbReference>
<feature type="region of interest" description="Disordered" evidence="1">
    <location>
        <begin position="1"/>
        <end position="23"/>
    </location>
</feature>